<evidence type="ECO:0000313" key="7">
    <source>
        <dbReference type="EMBL" id="CAF3822563.1"/>
    </source>
</evidence>
<keyword evidence="4" id="KW-0175">Coiled coil</keyword>
<dbReference type="EMBL" id="CAJNRF010017806">
    <property type="protein sequence ID" value="CAF2240637.1"/>
    <property type="molecule type" value="Genomic_DNA"/>
</dbReference>
<evidence type="ECO:0000256" key="3">
    <source>
        <dbReference type="ARBA" id="ARBA00023242"/>
    </source>
</evidence>
<dbReference type="PANTHER" id="PTHR13375:SF3">
    <property type="entry name" value="THO COMPLEX SUBUNIT 5 HOMOLOG"/>
    <property type="match status" value="1"/>
</dbReference>
<evidence type="ECO:0000256" key="2">
    <source>
        <dbReference type="ARBA" id="ARBA00008044"/>
    </source>
</evidence>
<dbReference type="Proteomes" id="UP000663887">
    <property type="component" value="Unassembled WGS sequence"/>
</dbReference>
<dbReference type="Pfam" id="PF09766">
    <property type="entry name" value="FmiP_Thoc5"/>
    <property type="match status" value="1"/>
</dbReference>
<evidence type="ECO:0000256" key="1">
    <source>
        <dbReference type="ARBA" id="ARBA00004123"/>
    </source>
</evidence>
<dbReference type="PANTHER" id="PTHR13375">
    <property type="entry name" value="FMS INTERACTING PROTEIN"/>
    <property type="match status" value="1"/>
</dbReference>
<keyword evidence="10" id="KW-1185">Reference proteome</keyword>
<dbReference type="Proteomes" id="UP000663842">
    <property type="component" value="Unassembled WGS sequence"/>
</dbReference>
<comment type="similarity">
    <text evidence="2">Belongs to the THOC5 family.</text>
</comment>
<evidence type="ECO:0000256" key="4">
    <source>
        <dbReference type="SAM" id="Coils"/>
    </source>
</evidence>
<gene>
    <name evidence="7" type="ORF">OVN521_LOCUS5142</name>
    <name evidence="8" type="ORF">UXM345_LOCUS7385</name>
    <name evidence="5" type="ORF">WKI299_LOCUS36495</name>
    <name evidence="6" type="ORF">XDN619_LOCUS36577</name>
</gene>
<dbReference type="GO" id="GO:0006406">
    <property type="term" value="P:mRNA export from nucleus"/>
    <property type="evidence" value="ECO:0007669"/>
    <property type="project" value="TreeGrafter"/>
</dbReference>
<dbReference type="AlphaFoldDB" id="A0A816ZXL4"/>
<evidence type="ECO:0008006" key="11">
    <source>
        <dbReference type="Google" id="ProtNLM"/>
    </source>
</evidence>
<dbReference type="EMBL" id="CAJNRG010018888">
    <property type="protein sequence ID" value="CAF2265298.1"/>
    <property type="molecule type" value="Genomic_DNA"/>
</dbReference>
<dbReference type="GO" id="GO:0003729">
    <property type="term" value="F:mRNA binding"/>
    <property type="evidence" value="ECO:0007669"/>
    <property type="project" value="TreeGrafter"/>
</dbReference>
<evidence type="ECO:0000313" key="6">
    <source>
        <dbReference type="EMBL" id="CAF2265298.1"/>
    </source>
</evidence>
<dbReference type="EMBL" id="CAJOBF010000611">
    <property type="protein sequence ID" value="CAF3843609.1"/>
    <property type="molecule type" value="Genomic_DNA"/>
</dbReference>
<name>A0A816ZXL4_9BILA</name>
<comment type="subcellular location">
    <subcellularLocation>
        <location evidence="1">Nucleus</location>
    </subcellularLocation>
</comment>
<evidence type="ECO:0000313" key="5">
    <source>
        <dbReference type="EMBL" id="CAF2240637.1"/>
    </source>
</evidence>
<comment type="caution">
    <text evidence="5">The sequence shown here is derived from an EMBL/GenBank/DDBJ whole genome shotgun (WGS) entry which is preliminary data.</text>
</comment>
<sequence>MHLCNKLRSLNRVGRTRIQKAREITAEHRNRLDDQTLEQQNLLYELSHINKEIARCEEFQSKDQQLELVSLEDFYANAPPELTDSKITENDPHRLHLFQLDWELMQREKLHDDCKVLQAEISDLKKQIVRRRKRLRSLRPKLKQVVKSTDPVRRYIESQFDDTNNFSQSINNPSIAKLPDPLYVLYSLVLAYQQCDGRHITCQIDSKEDSSTTNDTNSDGINTNGDQQYQFLLRPHSLHVKVTLIISPDHTGELIFSYLSQLNIVTVQGKLSGLKAQQSQILISTLLHNLLDDNDNGQLSPNPTADFLFQQLGKSAPIFSDAIGGYPYHWVQQLCKCQMVPSQRQELVTDCSEIIKRLTQRMRARIALDRILVNLEKHEMPLLAEGNETTSILNSSLRRSITNTTTLRSWREISFDDINKYQPIQTLINENLIDRITTSIYECKFQSLSTDDNNKITLYAHIFMPANYPQARSIVLLKLLLPINGNKINERTRANSENIKILERSLLTDIINASVTPIGSSNVDLSQHFTLLAQQIWRLSIGFPLLIDAELDLACSSRRRQTLLSRLVD</sequence>
<protein>
    <recommendedName>
        <fullName evidence="11">THO complex subunit 5</fullName>
    </recommendedName>
</protein>
<evidence type="ECO:0000313" key="8">
    <source>
        <dbReference type="EMBL" id="CAF3843609.1"/>
    </source>
</evidence>
<feature type="coiled-coil region" evidence="4">
    <location>
        <begin position="107"/>
        <end position="134"/>
    </location>
</feature>
<keyword evidence="3" id="KW-0539">Nucleus</keyword>
<organism evidence="5 9">
    <name type="scientific">Rotaria magnacalcarata</name>
    <dbReference type="NCBI Taxonomy" id="392030"/>
    <lineage>
        <taxon>Eukaryota</taxon>
        <taxon>Metazoa</taxon>
        <taxon>Spiralia</taxon>
        <taxon>Gnathifera</taxon>
        <taxon>Rotifera</taxon>
        <taxon>Eurotatoria</taxon>
        <taxon>Bdelloidea</taxon>
        <taxon>Philodinida</taxon>
        <taxon>Philodinidae</taxon>
        <taxon>Rotaria</taxon>
    </lineage>
</organism>
<reference evidence="5" key="1">
    <citation type="submission" date="2021-02" db="EMBL/GenBank/DDBJ databases">
        <authorList>
            <person name="Nowell W R."/>
        </authorList>
    </citation>
    <scope>NUCLEOTIDE SEQUENCE</scope>
</reference>
<proteinExistence type="inferred from homology"/>
<evidence type="ECO:0000313" key="10">
    <source>
        <dbReference type="Proteomes" id="UP000663866"/>
    </source>
</evidence>
<dbReference type="GO" id="GO:0000445">
    <property type="term" value="C:THO complex part of transcription export complex"/>
    <property type="evidence" value="ECO:0007669"/>
    <property type="project" value="TreeGrafter"/>
</dbReference>
<evidence type="ECO:0000313" key="9">
    <source>
        <dbReference type="Proteomes" id="UP000663856"/>
    </source>
</evidence>
<dbReference type="Proteomes" id="UP000663856">
    <property type="component" value="Unassembled WGS sequence"/>
</dbReference>
<dbReference type="InterPro" id="IPR019163">
    <property type="entry name" value="THO_Thoc5"/>
</dbReference>
<dbReference type="EMBL" id="CAJOBG010000502">
    <property type="protein sequence ID" value="CAF3822563.1"/>
    <property type="molecule type" value="Genomic_DNA"/>
</dbReference>
<dbReference type="Proteomes" id="UP000663866">
    <property type="component" value="Unassembled WGS sequence"/>
</dbReference>
<accession>A0A816ZXL4</accession>